<keyword evidence="1" id="KW-0812">Transmembrane</keyword>
<organism evidence="2 3">
    <name type="scientific">Kribbella steppae</name>
    <dbReference type="NCBI Taxonomy" id="2512223"/>
    <lineage>
        <taxon>Bacteria</taxon>
        <taxon>Bacillati</taxon>
        <taxon>Actinomycetota</taxon>
        <taxon>Actinomycetes</taxon>
        <taxon>Propionibacteriales</taxon>
        <taxon>Kribbellaceae</taxon>
        <taxon>Kribbella</taxon>
    </lineage>
</organism>
<dbReference type="OrthoDB" id="3824130at2"/>
<reference evidence="2 3" key="1">
    <citation type="journal article" date="2015" name="Stand. Genomic Sci.">
        <title>Genomic Encyclopedia of Bacterial and Archaeal Type Strains, Phase III: the genomes of soil and plant-associated and newly described type strains.</title>
        <authorList>
            <person name="Whitman W.B."/>
            <person name="Woyke T."/>
            <person name="Klenk H.P."/>
            <person name="Zhou Y."/>
            <person name="Lilburn T.G."/>
            <person name="Beck B.J."/>
            <person name="De Vos P."/>
            <person name="Vandamme P."/>
            <person name="Eisen J.A."/>
            <person name="Garrity G."/>
            <person name="Hugenholtz P."/>
            <person name="Kyrpides N.C."/>
        </authorList>
    </citation>
    <scope>NUCLEOTIDE SEQUENCE [LARGE SCALE GENOMIC DNA]</scope>
    <source>
        <strain evidence="2 3">VKM Ac-2572</strain>
    </source>
</reference>
<dbReference type="Proteomes" id="UP000294508">
    <property type="component" value="Unassembled WGS sequence"/>
</dbReference>
<dbReference type="RefSeq" id="WP_132211050.1">
    <property type="nucleotide sequence ID" value="NZ_SLWN01000007.1"/>
</dbReference>
<feature type="transmembrane region" description="Helical" evidence="1">
    <location>
        <begin position="53"/>
        <end position="72"/>
    </location>
</feature>
<evidence type="ECO:0000313" key="2">
    <source>
        <dbReference type="EMBL" id="TCO26412.1"/>
    </source>
</evidence>
<keyword evidence="1" id="KW-1133">Transmembrane helix</keyword>
<protein>
    <submittedName>
        <fullName evidence="2">Uncharacterized protein</fullName>
    </submittedName>
</protein>
<dbReference type="EMBL" id="SLWN01000007">
    <property type="protein sequence ID" value="TCO26412.1"/>
    <property type="molecule type" value="Genomic_DNA"/>
</dbReference>
<dbReference type="AlphaFoldDB" id="A0A4R2HDK9"/>
<name>A0A4R2HDK9_9ACTN</name>
<keyword evidence="1" id="KW-0472">Membrane</keyword>
<feature type="transmembrane region" description="Helical" evidence="1">
    <location>
        <begin position="27"/>
        <end position="47"/>
    </location>
</feature>
<proteinExistence type="predicted"/>
<evidence type="ECO:0000313" key="3">
    <source>
        <dbReference type="Proteomes" id="UP000294508"/>
    </source>
</evidence>
<keyword evidence="3" id="KW-1185">Reference proteome</keyword>
<comment type="caution">
    <text evidence="2">The sequence shown here is derived from an EMBL/GenBank/DDBJ whole genome shotgun (WGS) entry which is preliminary data.</text>
</comment>
<evidence type="ECO:0000256" key="1">
    <source>
        <dbReference type="SAM" id="Phobius"/>
    </source>
</evidence>
<gene>
    <name evidence="2" type="ORF">EV652_107304</name>
</gene>
<sequence>MNESFVVGLNRAEVLRRRAIVRRTRQIGGAVTLFLSAICVGLAIGLAAGFPEYWPFAVLIAVSMLPVALPTLKSLNASAQLKRWYDANDLPPFAFRMTPAALELGVEGAPAPVVLPWPAVIGLRQQRKFGQPILEVVLQQGVTPTSPGVSGLDQPAARATLQPSKWIKTAGFYGVASLDQPVEAMDQALRHFSQGQAALG</sequence>
<accession>A0A4R2HDK9</accession>